<comment type="caution">
    <text evidence="2">The sequence shown here is derived from an EMBL/GenBank/DDBJ whole genome shotgun (WGS) entry which is preliminary data.</text>
</comment>
<keyword evidence="1" id="KW-0732">Signal</keyword>
<feature type="signal peptide" evidence="1">
    <location>
        <begin position="1"/>
        <end position="22"/>
    </location>
</feature>
<evidence type="ECO:0000313" key="3">
    <source>
        <dbReference type="Proteomes" id="UP001187315"/>
    </source>
</evidence>
<keyword evidence="3" id="KW-1185">Reference proteome</keyword>
<dbReference type="Proteomes" id="UP001187315">
    <property type="component" value="Unassembled WGS sequence"/>
</dbReference>
<protein>
    <recommendedName>
        <fullName evidence="4">EF-hand domain-containing protein</fullName>
    </recommendedName>
</protein>
<evidence type="ECO:0008006" key="4">
    <source>
        <dbReference type="Google" id="ProtNLM"/>
    </source>
</evidence>
<proteinExistence type="predicted"/>
<organism evidence="2 3">
    <name type="scientific">Tachysurus vachellii</name>
    <name type="common">Darkbarbel catfish</name>
    <name type="synonym">Pelteobagrus vachellii</name>
    <dbReference type="NCBI Taxonomy" id="175792"/>
    <lineage>
        <taxon>Eukaryota</taxon>
        <taxon>Metazoa</taxon>
        <taxon>Chordata</taxon>
        <taxon>Craniata</taxon>
        <taxon>Vertebrata</taxon>
        <taxon>Euteleostomi</taxon>
        <taxon>Actinopterygii</taxon>
        <taxon>Neopterygii</taxon>
        <taxon>Teleostei</taxon>
        <taxon>Ostariophysi</taxon>
        <taxon>Siluriformes</taxon>
        <taxon>Bagridae</taxon>
        <taxon>Tachysurus</taxon>
    </lineage>
</organism>
<accession>A0AA88NE78</accession>
<dbReference type="EMBL" id="JAVHJS010000006">
    <property type="protein sequence ID" value="KAK2855181.1"/>
    <property type="molecule type" value="Genomic_DNA"/>
</dbReference>
<name>A0AA88NE78_TACVA</name>
<dbReference type="AlphaFoldDB" id="A0AA88NE78"/>
<evidence type="ECO:0000256" key="1">
    <source>
        <dbReference type="SAM" id="SignalP"/>
    </source>
</evidence>
<sequence>MARFILWVAALSLVCLMAVVTSDTAPQVTPDENICAQYFDDGTTMTIGRVFDMIAIRFRDYVPDFASELIWEFMRFADSNRDNRLNQAECEQLIQYIKQRAPAK</sequence>
<evidence type="ECO:0000313" key="2">
    <source>
        <dbReference type="EMBL" id="KAK2855181.1"/>
    </source>
</evidence>
<feature type="chain" id="PRO_5041651574" description="EF-hand domain-containing protein" evidence="1">
    <location>
        <begin position="23"/>
        <end position="104"/>
    </location>
</feature>
<gene>
    <name evidence="2" type="ORF">Q7C36_007050</name>
</gene>
<reference evidence="2" key="1">
    <citation type="submission" date="2023-08" db="EMBL/GenBank/DDBJ databases">
        <title>Pelteobagrus vachellii genome.</title>
        <authorList>
            <person name="Liu H."/>
        </authorList>
    </citation>
    <scope>NUCLEOTIDE SEQUENCE</scope>
    <source>
        <strain evidence="2">PRFRI_2022a</strain>
        <tissue evidence="2">Muscle</tissue>
    </source>
</reference>